<keyword evidence="1" id="KW-1133">Transmembrane helix</keyword>
<reference evidence="4" key="1">
    <citation type="submission" date="2017-06" db="EMBL/GenBank/DDBJ databases">
        <authorList>
            <person name="Varghese N."/>
            <person name="Submissions S."/>
        </authorList>
    </citation>
    <scope>NUCLEOTIDE SEQUENCE [LARGE SCALE GENOMIC DNA]</scope>
    <source>
        <strain evidence="4">DSM 44485</strain>
    </source>
</reference>
<keyword evidence="1" id="KW-0812">Transmembrane</keyword>
<sequence length="217" mass="22628">MTTVRTHRDDGPLSHALGRVAGGRLPPLPVAVLAAAAAGVLLAAGPQPGTRLGPEPAVFAPLVVLLLAGPASENPHAGRLDWLVPPILRGIEYGYLAVLGDARAVPAPLVYVLLTVLALHHYDAAYRTRQGRRPPRWVRLAGLGWEGRMLFTAFAGVFAPLPFAYAALAAYLGVLSGGESAATWARHGRAGGVTIDLTKKLSGGVGDGPHGEREKRA</sequence>
<dbReference type="RefSeq" id="WP_089315873.1">
    <property type="nucleotide sequence ID" value="NZ_FZNP01000018.1"/>
</dbReference>
<feature type="transmembrane region" description="Helical" evidence="1">
    <location>
        <begin position="27"/>
        <end position="44"/>
    </location>
</feature>
<dbReference type="Proteomes" id="UP000198420">
    <property type="component" value="Unassembled WGS sequence"/>
</dbReference>
<protein>
    <recommendedName>
        <fullName evidence="2">DUF5941 domain-containing protein</fullName>
    </recommendedName>
</protein>
<gene>
    <name evidence="3" type="ORF">SAMN06265355_11810</name>
</gene>
<dbReference type="EMBL" id="FZNP01000018">
    <property type="protein sequence ID" value="SNS46106.1"/>
    <property type="molecule type" value="Genomic_DNA"/>
</dbReference>
<feature type="domain" description="DUF5941" evidence="2">
    <location>
        <begin position="8"/>
        <end position="188"/>
    </location>
</feature>
<dbReference type="AlphaFoldDB" id="A0A239EN74"/>
<dbReference type="Pfam" id="PF19365">
    <property type="entry name" value="DUF5941"/>
    <property type="match status" value="1"/>
</dbReference>
<feature type="transmembrane region" description="Helical" evidence="1">
    <location>
        <begin position="149"/>
        <end position="174"/>
    </location>
</feature>
<evidence type="ECO:0000256" key="1">
    <source>
        <dbReference type="SAM" id="Phobius"/>
    </source>
</evidence>
<evidence type="ECO:0000313" key="4">
    <source>
        <dbReference type="Proteomes" id="UP000198420"/>
    </source>
</evidence>
<keyword evidence="4" id="KW-1185">Reference proteome</keyword>
<keyword evidence="1" id="KW-0472">Membrane</keyword>
<proteinExistence type="predicted"/>
<evidence type="ECO:0000259" key="2">
    <source>
        <dbReference type="Pfam" id="PF19365"/>
    </source>
</evidence>
<accession>A0A239EN74</accession>
<feature type="transmembrane region" description="Helical" evidence="1">
    <location>
        <begin position="109"/>
        <end position="128"/>
    </location>
</feature>
<evidence type="ECO:0000313" key="3">
    <source>
        <dbReference type="EMBL" id="SNS46106.1"/>
    </source>
</evidence>
<dbReference type="OrthoDB" id="3436331at2"/>
<organism evidence="3 4">
    <name type="scientific">Actinomadura mexicana</name>
    <dbReference type="NCBI Taxonomy" id="134959"/>
    <lineage>
        <taxon>Bacteria</taxon>
        <taxon>Bacillati</taxon>
        <taxon>Actinomycetota</taxon>
        <taxon>Actinomycetes</taxon>
        <taxon>Streptosporangiales</taxon>
        <taxon>Thermomonosporaceae</taxon>
        <taxon>Actinomadura</taxon>
    </lineage>
</organism>
<dbReference type="InterPro" id="IPR045985">
    <property type="entry name" value="DUF5941"/>
</dbReference>
<name>A0A239EN74_9ACTN</name>